<dbReference type="Proteomes" id="UP000708208">
    <property type="component" value="Unassembled WGS sequence"/>
</dbReference>
<accession>A0A8J2PMR0</accession>
<sequence length="48" mass="6105">QLYKRERESEVTQIFQIGRILKFWCRNNYKWKKISWVIESREKTDQEL</sequence>
<feature type="non-terminal residue" evidence="1">
    <location>
        <position position="1"/>
    </location>
</feature>
<name>A0A8J2PMR0_9HEXA</name>
<evidence type="ECO:0000313" key="1">
    <source>
        <dbReference type="EMBL" id="CAG7836773.1"/>
    </source>
</evidence>
<evidence type="ECO:0000313" key="2">
    <source>
        <dbReference type="Proteomes" id="UP000708208"/>
    </source>
</evidence>
<organism evidence="1 2">
    <name type="scientific">Allacma fusca</name>
    <dbReference type="NCBI Taxonomy" id="39272"/>
    <lineage>
        <taxon>Eukaryota</taxon>
        <taxon>Metazoa</taxon>
        <taxon>Ecdysozoa</taxon>
        <taxon>Arthropoda</taxon>
        <taxon>Hexapoda</taxon>
        <taxon>Collembola</taxon>
        <taxon>Symphypleona</taxon>
        <taxon>Sminthuridae</taxon>
        <taxon>Allacma</taxon>
    </lineage>
</organism>
<protein>
    <submittedName>
        <fullName evidence="1">Uncharacterized protein</fullName>
    </submittedName>
</protein>
<dbReference type="AlphaFoldDB" id="A0A8J2PMR0"/>
<dbReference type="EMBL" id="CAJVCH010571153">
    <property type="protein sequence ID" value="CAG7836773.1"/>
    <property type="molecule type" value="Genomic_DNA"/>
</dbReference>
<reference evidence="1" key="1">
    <citation type="submission" date="2021-06" db="EMBL/GenBank/DDBJ databases">
        <authorList>
            <person name="Hodson N. C."/>
            <person name="Mongue J. A."/>
            <person name="Jaron S. K."/>
        </authorList>
    </citation>
    <scope>NUCLEOTIDE SEQUENCE</scope>
</reference>
<proteinExistence type="predicted"/>
<gene>
    <name evidence="1" type="ORF">AFUS01_LOCUS45979</name>
</gene>
<keyword evidence="2" id="KW-1185">Reference proteome</keyword>
<comment type="caution">
    <text evidence="1">The sequence shown here is derived from an EMBL/GenBank/DDBJ whole genome shotgun (WGS) entry which is preliminary data.</text>
</comment>